<evidence type="ECO:0000313" key="2">
    <source>
        <dbReference type="Proteomes" id="UP000257109"/>
    </source>
</evidence>
<dbReference type="Proteomes" id="UP000257109">
    <property type="component" value="Unassembled WGS sequence"/>
</dbReference>
<evidence type="ECO:0000313" key="1">
    <source>
        <dbReference type="EMBL" id="RDX63803.1"/>
    </source>
</evidence>
<reference evidence="1" key="1">
    <citation type="submission" date="2018-05" db="EMBL/GenBank/DDBJ databases">
        <title>Draft genome of Mucuna pruriens seed.</title>
        <authorList>
            <person name="Nnadi N.E."/>
            <person name="Vos R."/>
            <person name="Hasami M.H."/>
            <person name="Devisetty U.K."/>
            <person name="Aguiy J.C."/>
        </authorList>
    </citation>
    <scope>NUCLEOTIDE SEQUENCE [LARGE SCALE GENOMIC DNA]</scope>
    <source>
        <strain evidence="1">JCA_2017</strain>
    </source>
</reference>
<dbReference type="EMBL" id="QJKJ01014695">
    <property type="protein sequence ID" value="RDX63803.1"/>
    <property type="molecule type" value="Genomic_DNA"/>
</dbReference>
<keyword evidence="2" id="KW-1185">Reference proteome</keyword>
<organism evidence="1 2">
    <name type="scientific">Mucuna pruriens</name>
    <name type="common">Velvet bean</name>
    <name type="synonym">Dolichos pruriens</name>
    <dbReference type="NCBI Taxonomy" id="157652"/>
    <lineage>
        <taxon>Eukaryota</taxon>
        <taxon>Viridiplantae</taxon>
        <taxon>Streptophyta</taxon>
        <taxon>Embryophyta</taxon>
        <taxon>Tracheophyta</taxon>
        <taxon>Spermatophyta</taxon>
        <taxon>Magnoliopsida</taxon>
        <taxon>eudicotyledons</taxon>
        <taxon>Gunneridae</taxon>
        <taxon>Pentapetalae</taxon>
        <taxon>rosids</taxon>
        <taxon>fabids</taxon>
        <taxon>Fabales</taxon>
        <taxon>Fabaceae</taxon>
        <taxon>Papilionoideae</taxon>
        <taxon>50 kb inversion clade</taxon>
        <taxon>NPAAA clade</taxon>
        <taxon>indigoferoid/millettioid clade</taxon>
        <taxon>Phaseoleae</taxon>
        <taxon>Mucuna</taxon>
    </lineage>
</organism>
<proteinExistence type="predicted"/>
<comment type="caution">
    <text evidence="1">The sequence shown here is derived from an EMBL/GenBank/DDBJ whole genome shotgun (WGS) entry which is preliminary data.</text>
</comment>
<feature type="non-terminal residue" evidence="1">
    <location>
        <position position="60"/>
    </location>
</feature>
<gene>
    <name evidence="1" type="ORF">CR513_57721</name>
</gene>
<feature type="non-terminal residue" evidence="1">
    <location>
        <position position="1"/>
    </location>
</feature>
<dbReference type="AlphaFoldDB" id="A0A371ECP2"/>
<name>A0A371ECP2_MUCPR</name>
<sequence length="60" mass="6821">MTVMKNQQDELVPTRIQNTSVLHSAETKSNKSLLGPYQLSFCREQLGQCRDESILYTSDS</sequence>
<protein>
    <submittedName>
        <fullName evidence="1">Uncharacterized protein</fullName>
    </submittedName>
</protein>
<accession>A0A371ECP2</accession>